<comment type="caution">
    <text evidence="1">The sequence shown here is derived from an EMBL/GenBank/DDBJ whole genome shotgun (WGS) entry which is preliminary data.</text>
</comment>
<gene>
    <name evidence="1" type="ORF">KTT_58100</name>
</gene>
<organism evidence="1 2">
    <name type="scientific">Tengunoibacter tsumagoiensis</name>
    <dbReference type="NCBI Taxonomy" id="2014871"/>
    <lineage>
        <taxon>Bacteria</taxon>
        <taxon>Bacillati</taxon>
        <taxon>Chloroflexota</taxon>
        <taxon>Ktedonobacteria</taxon>
        <taxon>Ktedonobacterales</taxon>
        <taxon>Dictyobacteraceae</taxon>
        <taxon>Tengunoibacter</taxon>
    </lineage>
</organism>
<proteinExistence type="predicted"/>
<reference evidence="2" key="1">
    <citation type="submission" date="2018-12" db="EMBL/GenBank/DDBJ databases">
        <title>Tengunoibacter tsumagoiensis gen. nov., sp. nov., Dictyobacter kobayashii sp. nov., D. alpinus sp. nov., and D. joshuensis sp. nov. and description of Dictyobacteraceae fam. nov. within the order Ktedonobacterales isolated from Tengu-no-mugimeshi.</title>
        <authorList>
            <person name="Wang C.M."/>
            <person name="Zheng Y."/>
            <person name="Sakai Y."/>
            <person name="Toyoda A."/>
            <person name="Minakuchi Y."/>
            <person name="Abe K."/>
            <person name="Yokota A."/>
            <person name="Yabe S."/>
        </authorList>
    </citation>
    <scope>NUCLEOTIDE SEQUENCE [LARGE SCALE GENOMIC DNA]</scope>
    <source>
        <strain evidence="2">Uno3</strain>
    </source>
</reference>
<evidence type="ECO:0008006" key="3">
    <source>
        <dbReference type="Google" id="ProtNLM"/>
    </source>
</evidence>
<dbReference type="OrthoDB" id="163633at2"/>
<keyword evidence="2" id="KW-1185">Reference proteome</keyword>
<dbReference type="Proteomes" id="UP000287352">
    <property type="component" value="Unassembled WGS sequence"/>
</dbReference>
<dbReference type="RefSeq" id="WP_126583349.1">
    <property type="nucleotide sequence ID" value="NZ_BIFR01000002.1"/>
</dbReference>
<dbReference type="EMBL" id="BIFR01000002">
    <property type="protein sequence ID" value="GCE15951.1"/>
    <property type="molecule type" value="Genomic_DNA"/>
</dbReference>
<accession>A0A402AAJ3</accession>
<evidence type="ECO:0000313" key="1">
    <source>
        <dbReference type="EMBL" id="GCE15951.1"/>
    </source>
</evidence>
<dbReference type="AlphaFoldDB" id="A0A402AAJ3"/>
<name>A0A402AAJ3_9CHLR</name>
<evidence type="ECO:0000313" key="2">
    <source>
        <dbReference type="Proteomes" id="UP000287352"/>
    </source>
</evidence>
<sequence>MLGAQEQRSEVARLLAQIREEYEAGQRGLIGLAYGSAQHDFITQKMENMGVLHNQLQSIVGDIAIAMVSDELKKAP</sequence>
<protein>
    <recommendedName>
        <fullName evidence="3">ANTAR domain-containing protein</fullName>
    </recommendedName>
</protein>